<dbReference type="GO" id="GO:0003677">
    <property type="term" value="F:DNA binding"/>
    <property type="evidence" value="ECO:0007669"/>
    <property type="project" value="UniProtKB-KW"/>
</dbReference>
<evidence type="ECO:0000259" key="2">
    <source>
        <dbReference type="PROSITE" id="PS50943"/>
    </source>
</evidence>
<dbReference type="PROSITE" id="PS50943">
    <property type="entry name" value="HTH_CROC1"/>
    <property type="match status" value="1"/>
</dbReference>
<reference evidence="5" key="2">
    <citation type="submission" date="2016-01" db="EMBL/GenBank/DDBJ databases">
        <authorList>
            <person name="Poehlein A."/>
            <person name="Schlien K."/>
            <person name="Gottschalk G."/>
            <person name="Buckel W."/>
            <person name="Daniel R."/>
        </authorList>
    </citation>
    <scope>NUCLEOTIDE SEQUENCE [LARGE SCALE GENOMIC DNA]</scope>
    <source>
        <strain evidence="5">X2</strain>
    </source>
</reference>
<evidence type="ECO:0000256" key="1">
    <source>
        <dbReference type="ARBA" id="ARBA00023125"/>
    </source>
</evidence>
<dbReference type="InterPro" id="IPR010982">
    <property type="entry name" value="Lambda_DNA-bd_dom_sf"/>
</dbReference>
<accession>A0A0X8VD39</accession>
<dbReference type="EMBL" id="FQUA01000002">
    <property type="protein sequence ID" value="SHE39633.1"/>
    <property type="molecule type" value="Genomic_DNA"/>
</dbReference>
<evidence type="ECO:0000313" key="6">
    <source>
        <dbReference type="Proteomes" id="UP000184204"/>
    </source>
</evidence>
<evidence type="ECO:0000313" key="5">
    <source>
        <dbReference type="Proteomes" id="UP000068026"/>
    </source>
</evidence>
<dbReference type="GO" id="GO:0003700">
    <property type="term" value="F:DNA-binding transcription factor activity"/>
    <property type="evidence" value="ECO:0007669"/>
    <property type="project" value="TreeGrafter"/>
</dbReference>
<keyword evidence="5" id="KW-1185">Reference proteome</keyword>
<dbReference type="Gene3D" id="1.10.260.40">
    <property type="entry name" value="lambda repressor-like DNA-binding domains"/>
    <property type="match status" value="1"/>
</dbReference>
<dbReference type="InterPro" id="IPR001387">
    <property type="entry name" value="Cro/C1-type_HTH"/>
</dbReference>
<dbReference type="PANTHER" id="PTHR46797:SF1">
    <property type="entry name" value="METHYLPHOSPHONATE SYNTHASE"/>
    <property type="match status" value="1"/>
</dbReference>
<feature type="domain" description="HTH cro/C1-type" evidence="2">
    <location>
        <begin position="7"/>
        <end position="62"/>
    </location>
</feature>
<dbReference type="OrthoDB" id="9815805at2"/>
<evidence type="ECO:0000313" key="3">
    <source>
        <dbReference type="EMBL" id="AMJ40532.1"/>
    </source>
</evidence>
<reference evidence="4" key="4">
    <citation type="submission" date="2016-11" db="EMBL/GenBank/DDBJ databases">
        <authorList>
            <person name="Varghese N."/>
            <person name="Submissions S."/>
        </authorList>
    </citation>
    <scope>NUCLEOTIDE SEQUENCE</scope>
    <source>
        <strain evidence="4">DSM 1682</strain>
    </source>
</reference>
<dbReference type="SMART" id="SM00530">
    <property type="entry name" value="HTH_XRE"/>
    <property type="match status" value="1"/>
</dbReference>
<name>A0A0X8VD39_ANAPI</name>
<proteinExistence type="predicted"/>
<dbReference type="GO" id="GO:0005829">
    <property type="term" value="C:cytosol"/>
    <property type="evidence" value="ECO:0007669"/>
    <property type="project" value="TreeGrafter"/>
</dbReference>
<dbReference type="Proteomes" id="UP000068026">
    <property type="component" value="Chromosome"/>
</dbReference>
<dbReference type="AlphaFoldDB" id="A0A0X8VD39"/>
<dbReference type="Pfam" id="PF01381">
    <property type="entry name" value="HTH_3"/>
    <property type="match status" value="1"/>
</dbReference>
<reference evidence="3 5" key="1">
    <citation type="journal article" date="2016" name="Genome Announc.">
        <title>Complete Genome Sequence of the Amino Acid-Fermenting Clostridium propionicum X2 (DSM 1682).</title>
        <authorList>
            <person name="Poehlein A."/>
            <person name="Schlien K."/>
            <person name="Chowdhury N.P."/>
            <person name="Gottschalk G."/>
            <person name="Buckel W."/>
            <person name="Daniel R."/>
        </authorList>
    </citation>
    <scope>NUCLEOTIDE SEQUENCE [LARGE SCALE GENOMIC DNA]</scope>
    <source>
        <strain evidence="3 5">X2</strain>
    </source>
</reference>
<dbReference type="Proteomes" id="UP000184204">
    <property type="component" value="Unassembled WGS sequence"/>
</dbReference>
<keyword evidence="1" id="KW-0238">DNA-binding</keyword>
<reference evidence="6" key="3">
    <citation type="submission" date="2016-11" db="EMBL/GenBank/DDBJ databases">
        <authorList>
            <person name="Jaros S."/>
            <person name="Januszkiewicz K."/>
            <person name="Wedrychowicz H."/>
        </authorList>
    </citation>
    <scope>NUCLEOTIDE SEQUENCE [LARGE SCALE GENOMIC DNA]</scope>
    <source>
        <strain evidence="6">DSM 1682</strain>
    </source>
</reference>
<protein>
    <submittedName>
        <fullName evidence="3">Helix-turn-helix domain protein</fullName>
    </submittedName>
    <submittedName>
        <fullName evidence="4">Transcriptional regulator, contains XRE-family HTH domain</fullName>
    </submittedName>
</protein>
<dbReference type="PANTHER" id="PTHR46797">
    <property type="entry name" value="HTH-TYPE TRANSCRIPTIONAL REGULATOR"/>
    <property type="match status" value="1"/>
</dbReference>
<evidence type="ECO:0000313" key="4">
    <source>
        <dbReference type="EMBL" id="SHE39633.1"/>
    </source>
</evidence>
<dbReference type="CDD" id="cd00093">
    <property type="entry name" value="HTH_XRE"/>
    <property type="match status" value="1"/>
</dbReference>
<dbReference type="SUPFAM" id="SSF47413">
    <property type="entry name" value="lambda repressor-like DNA-binding domains"/>
    <property type="match status" value="1"/>
</dbReference>
<dbReference type="InterPro" id="IPR050807">
    <property type="entry name" value="TransReg_Diox_bact_type"/>
</dbReference>
<gene>
    <name evidence="3" type="ORF">CPRO_09330</name>
    <name evidence="4" type="ORF">SAMN02745151_00551</name>
</gene>
<sequence length="149" mass="17261">MNVGQRIKECRIRRGLTVDELAEKLKKNRATVYRYEKGDIENLPITILEPIAEALGTSPAFLMGWTENSAPLMEKKNIYEFEEMRETFQPTTHELEVLKAYRNQPNMQPAVDRILGVTSRRHIRMEGKVAARGFQETTFTNMIDKTQET</sequence>
<dbReference type="RefSeq" id="WP_066048347.1">
    <property type="nucleotide sequence ID" value="NZ_CP014223.1"/>
</dbReference>
<organism evidence="4 6">
    <name type="scientific">Anaerotignum propionicum DSM 1682</name>
    <dbReference type="NCBI Taxonomy" id="991789"/>
    <lineage>
        <taxon>Bacteria</taxon>
        <taxon>Bacillati</taxon>
        <taxon>Bacillota</taxon>
        <taxon>Clostridia</taxon>
        <taxon>Lachnospirales</taxon>
        <taxon>Anaerotignaceae</taxon>
        <taxon>Anaerotignum</taxon>
    </lineage>
</organism>
<dbReference type="KEGG" id="cpro:CPRO_09330"/>
<dbReference type="EMBL" id="CP014223">
    <property type="protein sequence ID" value="AMJ40532.1"/>
    <property type="molecule type" value="Genomic_DNA"/>
</dbReference>